<dbReference type="PROSITE" id="PS50977">
    <property type="entry name" value="HTH_TETR_2"/>
    <property type="match status" value="1"/>
</dbReference>
<dbReference type="InterPro" id="IPR009057">
    <property type="entry name" value="Homeodomain-like_sf"/>
</dbReference>
<keyword evidence="1 2" id="KW-0238">DNA-binding</keyword>
<dbReference type="SUPFAM" id="SSF46689">
    <property type="entry name" value="Homeodomain-like"/>
    <property type="match status" value="1"/>
</dbReference>
<dbReference type="Gene3D" id="1.10.357.10">
    <property type="entry name" value="Tetracycline Repressor, domain 2"/>
    <property type="match status" value="1"/>
</dbReference>
<dbReference type="EMBL" id="CP019724">
    <property type="protein sequence ID" value="AQS67064.1"/>
    <property type="molecule type" value="Genomic_DNA"/>
</dbReference>
<evidence type="ECO:0000259" key="4">
    <source>
        <dbReference type="PROSITE" id="PS50977"/>
    </source>
</evidence>
<dbReference type="Proteomes" id="UP000189443">
    <property type="component" value="Chromosome"/>
</dbReference>
<feature type="domain" description="HTH tetR-type" evidence="4">
    <location>
        <begin position="2"/>
        <end position="64"/>
    </location>
</feature>
<protein>
    <recommendedName>
        <fullName evidence="4">HTH tetR-type domain-containing protein</fullName>
    </recommendedName>
</protein>
<sequence length="169" mass="17516">MTTARARILRAAEREPGRDPDRDPYRGLTEIAAAAGVARRTRYAHFAGRESLIEGLVGQAAEVVRRAMTGADVADGDGAGAAVAALVAAGVASDVATGTVRDAGGMEDGRGCAGQCLRGSAHPVRRGGARRAGIRPARRLTRPGRPPRSPSVPRPRPPPGPAVPGHRRR</sequence>
<feature type="DNA-binding region" description="H-T-H motif" evidence="2">
    <location>
        <begin position="27"/>
        <end position="46"/>
    </location>
</feature>
<dbReference type="InterPro" id="IPR001647">
    <property type="entry name" value="HTH_TetR"/>
</dbReference>
<name>A0A1S6J5N3_9ACTN</name>
<organism evidence="5 6">
    <name type="scientific">Streptomyces pactum</name>
    <dbReference type="NCBI Taxonomy" id="68249"/>
    <lineage>
        <taxon>Bacteria</taxon>
        <taxon>Bacillati</taxon>
        <taxon>Actinomycetota</taxon>
        <taxon>Actinomycetes</taxon>
        <taxon>Kitasatosporales</taxon>
        <taxon>Streptomycetaceae</taxon>
        <taxon>Streptomyces</taxon>
    </lineage>
</organism>
<feature type="region of interest" description="Disordered" evidence="3">
    <location>
        <begin position="116"/>
        <end position="169"/>
    </location>
</feature>
<feature type="compositionally biased region" description="Pro residues" evidence="3">
    <location>
        <begin position="144"/>
        <end position="162"/>
    </location>
</feature>
<feature type="region of interest" description="Disordered" evidence="3">
    <location>
        <begin position="1"/>
        <end position="25"/>
    </location>
</feature>
<accession>A0A1S6J5N3</accession>
<dbReference type="KEGG" id="spac:B1H29_09135"/>
<feature type="compositionally biased region" description="Basic and acidic residues" evidence="3">
    <location>
        <begin position="10"/>
        <end position="25"/>
    </location>
</feature>
<dbReference type="GO" id="GO:0003677">
    <property type="term" value="F:DNA binding"/>
    <property type="evidence" value="ECO:0007669"/>
    <property type="project" value="UniProtKB-UniRule"/>
</dbReference>
<evidence type="ECO:0000256" key="3">
    <source>
        <dbReference type="SAM" id="MobiDB-lite"/>
    </source>
</evidence>
<evidence type="ECO:0000313" key="5">
    <source>
        <dbReference type="EMBL" id="AQS67064.1"/>
    </source>
</evidence>
<reference evidence="5 6" key="1">
    <citation type="submission" date="2017-02" db="EMBL/GenBank/DDBJ databases">
        <title>Streptomyces pactum ACT12 Genome sequencing and assembly.</title>
        <authorList>
            <person name="Xue Q."/>
            <person name="Yan X."/>
            <person name="Jia L."/>
            <person name="Yan H."/>
        </authorList>
    </citation>
    <scope>NUCLEOTIDE SEQUENCE [LARGE SCALE GENOMIC DNA]</scope>
    <source>
        <strain evidence="5 6">ACT12</strain>
    </source>
</reference>
<evidence type="ECO:0000256" key="1">
    <source>
        <dbReference type="ARBA" id="ARBA00023125"/>
    </source>
</evidence>
<proteinExistence type="predicted"/>
<dbReference type="AlphaFoldDB" id="A0A1S6J5N3"/>
<gene>
    <name evidence="5" type="ORF">B1H29_09135</name>
</gene>
<feature type="compositionally biased region" description="Basic residues" evidence="3">
    <location>
        <begin position="123"/>
        <end position="142"/>
    </location>
</feature>
<evidence type="ECO:0000313" key="6">
    <source>
        <dbReference type="Proteomes" id="UP000189443"/>
    </source>
</evidence>
<evidence type="ECO:0000256" key="2">
    <source>
        <dbReference type="PROSITE-ProRule" id="PRU00335"/>
    </source>
</evidence>
<keyword evidence="6" id="KW-1185">Reference proteome</keyword>